<evidence type="ECO:0008006" key="4">
    <source>
        <dbReference type="Google" id="ProtNLM"/>
    </source>
</evidence>
<comment type="caution">
    <text evidence="2">The sequence shown here is derived from an EMBL/GenBank/DDBJ whole genome shotgun (WGS) entry which is preliminary data.</text>
</comment>
<dbReference type="PANTHER" id="PTHR31286">
    <property type="entry name" value="GLYCINE-RICH CELL WALL STRUCTURAL PROTEIN 1.8-LIKE"/>
    <property type="match status" value="1"/>
</dbReference>
<gene>
    <name evidence="2" type="ORF">V6N12_012879</name>
</gene>
<feature type="transmembrane region" description="Helical" evidence="1">
    <location>
        <begin position="191"/>
        <end position="212"/>
    </location>
</feature>
<protein>
    <recommendedName>
        <fullName evidence="4">DUF4283 domain-containing protein</fullName>
    </recommendedName>
</protein>
<name>A0ABR2EFQ5_9ROSI</name>
<accession>A0ABR2EFQ5</accession>
<dbReference type="PANTHER" id="PTHR31286:SF180">
    <property type="entry name" value="OS10G0362600 PROTEIN"/>
    <property type="match status" value="1"/>
</dbReference>
<evidence type="ECO:0000256" key="1">
    <source>
        <dbReference type="SAM" id="Phobius"/>
    </source>
</evidence>
<evidence type="ECO:0000313" key="2">
    <source>
        <dbReference type="EMBL" id="KAK8560076.1"/>
    </source>
</evidence>
<reference evidence="2 3" key="1">
    <citation type="journal article" date="2024" name="G3 (Bethesda)">
        <title>Genome assembly of Hibiscus sabdariffa L. provides insights into metabolisms of medicinal natural products.</title>
        <authorList>
            <person name="Kim T."/>
        </authorList>
    </citation>
    <scope>NUCLEOTIDE SEQUENCE [LARGE SCALE GENOMIC DNA]</scope>
    <source>
        <strain evidence="2">TK-2024</strain>
        <tissue evidence="2">Old leaves</tissue>
    </source>
</reference>
<organism evidence="2 3">
    <name type="scientific">Hibiscus sabdariffa</name>
    <name type="common">roselle</name>
    <dbReference type="NCBI Taxonomy" id="183260"/>
    <lineage>
        <taxon>Eukaryota</taxon>
        <taxon>Viridiplantae</taxon>
        <taxon>Streptophyta</taxon>
        <taxon>Embryophyta</taxon>
        <taxon>Tracheophyta</taxon>
        <taxon>Spermatophyta</taxon>
        <taxon>Magnoliopsida</taxon>
        <taxon>eudicotyledons</taxon>
        <taxon>Gunneridae</taxon>
        <taxon>Pentapetalae</taxon>
        <taxon>rosids</taxon>
        <taxon>malvids</taxon>
        <taxon>Malvales</taxon>
        <taxon>Malvaceae</taxon>
        <taxon>Malvoideae</taxon>
        <taxon>Hibiscus</taxon>
    </lineage>
</organism>
<keyword evidence="1" id="KW-0472">Membrane</keyword>
<sequence>MIFSSRGPWTFKDDWLVLAAFNPNFSIDEYIFSSMNIWVRIYGVPLILMDDDNIAHHTGDSLGAMIGKVIKTDTCWINLNMVDYLPIGIVLDVTKPVHRCVAIRGTGPSPKLCPLKYKRLPTLYHGCGIIGNSLEFCSIFKLTNSSKLQYDDWIRYIPPRKQEVNLRSKCRIRYLDGAGISIPKTTTNANFNLAILILHYIFLSSILILFPISKGKDLNIPQQPDAVKEQETGNYLMLSINPTLWYPLLNPI</sequence>
<evidence type="ECO:0000313" key="3">
    <source>
        <dbReference type="Proteomes" id="UP001472677"/>
    </source>
</evidence>
<dbReference type="Proteomes" id="UP001472677">
    <property type="component" value="Unassembled WGS sequence"/>
</dbReference>
<proteinExistence type="predicted"/>
<dbReference type="EMBL" id="JBBPBM010000014">
    <property type="protein sequence ID" value="KAK8560076.1"/>
    <property type="molecule type" value="Genomic_DNA"/>
</dbReference>
<dbReference type="InterPro" id="IPR040256">
    <property type="entry name" value="At4g02000-like"/>
</dbReference>
<keyword evidence="3" id="KW-1185">Reference proteome</keyword>
<keyword evidence="1" id="KW-0812">Transmembrane</keyword>
<keyword evidence="1" id="KW-1133">Transmembrane helix</keyword>